<feature type="repeat" description="PPR" evidence="2">
    <location>
        <begin position="158"/>
        <end position="192"/>
    </location>
</feature>
<dbReference type="Gene3D" id="1.25.40.10">
    <property type="entry name" value="Tetratricopeptide repeat domain"/>
    <property type="match status" value="3"/>
</dbReference>
<evidence type="ECO:0000256" key="1">
    <source>
        <dbReference type="ARBA" id="ARBA00022737"/>
    </source>
</evidence>
<evidence type="ECO:0000313" key="4">
    <source>
        <dbReference type="Proteomes" id="UP000017836"/>
    </source>
</evidence>
<reference evidence="4" key="1">
    <citation type="journal article" date="2013" name="Science">
        <title>The Amborella genome and the evolution of flowering plants.</title>
        <authorList>
            <consortium name="Amborella Genome Project"/>
        </authorList>
    </citation>
    <scope>NUCLEOTIDE SEQUENCE [LARGE SCALE GENOMIC DNA]</scope>
</reference>
<accession>W1P0T9</accession>
<dbReference type="InterPro" id="IPR046960">
    <property type="entry name" value="PPR_At4g14850-like_plant"/>
</dbReference>
<dbReference type="Pfam" id="PF01535">
    <property type="entry name" value="PPR"/>
    <property type="match status" value="3"/>
</dbReference>
<dbReference type="OMA" id="GKQIQNW"/>
<feature type="repeat" description="PPR" evidence="2">
    <location>
        <begin position="258"/>
        <end position="292"/>
    </location>
</feature>
<feature type="repeat" description="PPR" evidence="2">
    <location>
        <begin position="227"/>
        <end position="257"/>
    </location>
</feature>
<dbReference type="HOGENOM" id="CLU_002706_37_2_1"/>
<evidence type="ECO:0008006" key="5">
    <source>
        <dbReference type="Google" id="ProtNLM"/>
    </source>
</evidence>
<dbReference type="GO" id="GO:0003723">
    <property type="term" value="F:RNA binding"/>
    <property type="evidence" value="ECO:0007669"/>
    <property type="project" value="InterPro"/>
</dbReference>
<keyword evidence="1" id="KW-0677">Repeat</keyword>
<dbReference type="Pfam" id="PF20431">
    <property type="entry name" value="E_motif"/>
    <property type="match status" value="1"/>
</dbReference>
<name>W1P0T9_AMBTC</name>
<dbReference type="AlphaFoldDB" id="W1P0T9"/>
<evidence type="ECO:0000256" key="2">
    <source>
        <dbReference type="PROSITE-ProRule" id="PRU00708"/>
    </source>
</evidence>
<dbReference type="eggNOG" id="KOG4197">
    <property type="taxonomic scope" value="Eukaryota"/>
</dbReference>
<protein>
    <recommendedName>
        <fullName evidence="5">Pentacotripeptide-repeat region of PRORP domain-containing protein</fullName>
    </recommendedName>
</protein>
<dbReference type="InterPro" id="IPR011990">
    <property type="entry name" value="TPR-like_helical_dom_sf"/>
</dbReference>
<dbReference type="PROSITE" id="PS51375">
    <property type="entry name" value="PPR"/>
    <property type="match status" value="3"/>
</dbReference>
<dbReference type="EMBL" id="KI394767">
    <property type="protein sequence ID" value="ERN01239.1"/>
    <property type="molecule type" value="Genomic_DNA"/>
</dbReference>
<dbReference type="GO" id="GO:0009451">
    <property type="term" value="P:RNA modification"/>
    <property type="evidence" value="ECO:0000318"/>
    <property type="project" value="GO_Central"/>
</dbReference>
<keyword evidence="4" id="KW-1185">Reference proteome</keyword>
<dbReference type="PANTHER" id="PTHR47926:SF347">
    <property type="entry name" value="PENTATRICOPEPTIDE REPEAT-CONTAINING PROTEIN"/>
    <property type="match status" value="1"/>
</dbReference>
<evidence type="ECO:0000313" key="3">
    <source>
        <dbReference type="EMBL" id="ERN01239.1"/>
    </source>
</evidence>
<organism evidence="3 4">
    <name type="scientific">Amborella trichopoda</name>
    <dbReference type="NCBI Taxonomy" id="13333"/>
    <lineage>
        <taxon>Eukaryota</taxon>
        <taxon>Viridiplantae</taxon>
        <taxon>Streptophyta</taxon>
        <taxon>Embryophyta</taxon>
        <taxon>Tracheophyta</taxon>
        <taxon>Spermatophyta</taxon>
        <taxon>Magnoliopsida</taxon>
        <taxon>Amborellales</taxon>
        <taxon>Amborellaceae</taxon>
        <taxon>Amborella</taxon>
    </lineage>
</organism>
<dbReference type="Gramene" id="ERN01239">
    <property type="protein sequence ID" value="ERN01239"/>
    <property type="gene ID" value="AMTR_s00002p00243230"/>
</dbReference>
<dbReference type="PANTHER" id="PTHR47926">
    <property type="entry name" value="PENTATRICOPEPTIDE REPEAT-CONTAINING PROTEIN"/>
    <property type="match status" value="1"/>
</dbReference>
<dbReference type="InterPro" id="IPR002885">
    <property type="entry name" value="PPR_rpt"/>
</dbReference>
<dbReference type="NCBIfam" id="TIGR00756">
    <property type="entry name" value="PPR"/>
    <property type="match status" value="3"/>
</dbReference>
<dbReference type="Proteomes" id="UP000017836">
    <property type="component" value="Unassembled WGS sequence"/>
</dbReference>
<dbReference type="InterPro" id="IPR046848">
    <property type="entry name" value="E_motif"/>
</dbReference>
<dbReference type="Pfam" id="PF12854">
    <property type="entry name" value="PPR_1"/>
    <property type="match status" value="1"/>
</dbReference>
<gene>
    <name evidence="3" type="ORF">AMTR_s00002p00243230</name>
</gene>
<dbReference type="Pfam" id="PF13041">
    <property type="entry name" value="PPR_2"/>
    <property type="match status" value="1"/>
</dbReference>
<sequence length="479" mass="52526">MSLIASARTLPHLMAAHALLITSDLHQNNYALSKLLAPLSSLHLNYATSLFLRIQNPNAFLSNTIIRARANGPDPRSALSLFAHSPHHDAHAFAFALIACANSTSLWEGRQLHSQVTRNGMACGDCFLRSNLVRLYVQCGRLADARLVFDETPGCVRDNVIWHAIIHGYVREGRCTDAFALFNDMQIEGVGVDRFVATTMLTACAHVGALRQGRWVHELLSSGVEVDDYVGTALVDMYAKCGCIERAVKVFDEMPEKNVHSWTAMIVGLAMHGMAAHALRCFDKMQALRIRPDPVTLLGVLTACSHGGMVEEGLSLFSSMVNKYNIEPEHPHYGCIVDMLCRAGRLNEAFDFVKAMPIRPRASVWGALLSACKAKGEVGLAERAVEELAGFEQCMDGAYTELANLYACVGRRGDAKGVREVMGSERVRKTPGCSVIEVGGEVSEFVAGDEVHPLMAQIREVLAVLNWHMIKVDEKILKV</sequence>
<proteinExistence type="predicted"/>
<dbReference type="FunFam" id="1.25.40.10:FF:000184">
    <property type="entry name" value="Pentatricopeptide repeat-containing protein, chloroplastic"/>
    <property type="match status" value="1"/>
</dbReference>